<dbReference type="AlphaFoldDB" id="A0A1W5CYJ2"/>
<keyword evidence="1 4" id="KW-0689">Ribosomal protein</keyword>
<accession>A0A1W5CYJ2</accession>
<reference evidence="4" key="2">
    <citation type="submission" date="2017-03" db="EMBL/GenBank/DDBJ databases">
        <authorList>
            <person name="Afonso C.L."/>
            <person name="Miller P.J."/>
            <person name="Scott M.A."/>
            <person name="Spackman E."/>
            <person name="Goraichik I."/>
            <person name="Dimitrov K.M."/>
            <person name="Suarez D.L."/>
            <person name="Swayne D.E."/>
        </authorList>
    </citation>
    <scope>NUCLEOTIDE SEQUENCE [LARGE SCALE GENOMIC DNA]</scope>
</reference>
<feature type="region of interest" description="Disordered" evidence="2">
    <location>
        <begin position="1"/>
        <end position="22"/>
    </location>
</feature>
<dbReference type="Proteomes" id="UP000192927">
    <property type="component" value="Unassembled WGS sequence"/>
</dbReference>
<dbReference type="PIRSF" id="PIRSF037706">
    <property type="entry name" value="MRP10"/>
    <property type="match status" value="1"/>
</dbReference>
<keyword evidence="5" id="KW-1185">Reference proteome</keyword>
<dbReference type="PANTHER" id="PTHR28066">
    <property type="entry name" value="37S RIBOSOMAL PROTEIN MRP10, MITOCHONDRIAL"/>
    <property type="match status" value="1"/>
</dbReference>
<dbReference type="InterPro" id="IPR017264">
    <property type="entry name" value="Ribosomal_mS37_fun"/>
</dbReference>
<protein>
    <recommendedName>
        <fullName evidence="1">Small ribosomal subunit protein mS37</fullName>
    </recommendedName>
</protein>
<proteinExistence type="inferred from homology"/>
<keyword evidence="1" id="KW-0496">Mitochondrion</keyword>
<reference evidence="3 6" key="3">
    <citation type="submission" date="2019-09" db="EMBL/GenBank/DDBJ databases">
        <title>The hologenome of the rock-dwelling lichen Lasallia pustulata.</title>
        <authorList>
            <person name="Greshake Tzovaras B."/>
            <person name="Segers F."/>
            <person name="Bicker A."/>
            <person name="Dal Grande F."/>
            <person name="Otte J."/>
            <person name="Hankeln T."/>
            <person name="Schmitt I."/>
            <person name="Ebersberger I."/>
        </authorList>
    </citation>
    <scope>NUCLEOTIDE SEQUENCE [LARGE SCALE GENOMIC DNA]</scope>
    <source>
        <strain evidence="3">A1-1</strain>
    </source>
</reference>
<evidence type="ECO:0000313" key="4">
    <source>
        <dbReference type="EMBL" id="SLM35938.1"/>
    </source>
</evidence>
<dbReference type="Proteomes" id="UP000324767">
    <property type="component" value="Unassembled WGS sequence"/>
</dbReference>
<comment type="subunit">
    <text evidence="1">Component of the mitochondrial small ribosomal subunit.</text>
</comment>
<comment type="subcellular location">
    <subcellularLocation>
        <location evidence="1">Mitochondrion</location>
    </subcellularLocation>
</comment>
<dbReference type="GO" id="GO:0005763">
    <property type="term" value="C:mitochondrial small ribosomal subunit"/>
    <property type="evidence" value="ECO:0007669"/>
    <property type="project" value="TreeGrafter"/>
</dbReference>
<keyword evidence="1" id="KW-0687">Ribonucleoprotein</keyword>
<evidence type="ECO:0000313" key="3">
    <source>
        <dbReference type="EMBL" id="KAA6410889.1"/>
    </source>
</evidence>
<dbReference type="EMBL" id="VXIT01000008">
    <property type="protein sequence ID" value="KAA6410889.1"/>
    <property type="molecule type" value="Genomic_DNA"/>
</dbReference>
<evidence type="ECO:0000256" key="2">
    <source>
        <dbReference type="SAM" id="MobiDB-lite"/>
    </source>
</evidence>
<dbReference type="OrthoDB" id="2210at2759"/>
<evidence type="ECO:0000313" key="5">
    <source>
        <dbReference type="Proteomes" id="UP000192927"/>
    </source>
</evidence>
<gene>
    <name evidence="3" type="ORF">FRX48_05199</name>
</gene>
<reference evidence="5" key="1">
    <citation type="submission" date="2017-03" db="EMBL/GenBank/DDBJ databases">
        <authorList>
            <person name="Sharma R."/>
            <person name="Thines M."/>
        </authorList>
    </citation>
    <scope>NUCLEOTIDE SEQUENCE [LARGE SCALE GENOMIC DNA]</scope>
</reference>
<evidence type="ECO:0000256" key="1">
    <source>
        <dbReference type="PIRNR" id="PIRNR037706"/>
    </source>
</evidence>
<dbReference type="GO" id="GO:0032543">
    <property type="term" value="P:mitochondrial translation"/>
    <property type="evidence" value="ECO:0007669"/>
    <property type="project" value="InterPro"/>
</dbReference>
<name>A0A1W5CYJ2_9LECA</name>
<comment type="function">
    <text evidence="1">Component of the mitochondrial ribosome (mitoribosome), a dedicated translation machinery responsible for the synthesis of mitochondrial genome-encoded proteins, including at least some of the essential transmembrane subunits of the mitochondrial respiratory chain. The mitoribosomes are attached to the mitochondrial inner membrane and translation products are cotranslationally integrated into the membrane.</text>
</comment>
<dbReference type="GO" id="GO:0003735">
    <property type="term" value="F:structural constituent of ribosome"/>
    <property type="evidence" value="ECO:0007669"/>
    <property type="project" value="InterPro"/>
</dbReference>
<dbReference type="PANTHER" id="PTHR28066:SF1">
    <property type="entry name" value="SMALL RIBOSOMAL SUBUNIT PROTEIN MS37"/>
    <property type="match status" value="1"/>
</dbReference>
<dbReference type="EMBL" id="FWEW01000866">
    <property type="protein sequence ID" value="SLM35938.1"/>
    <property type="molecule type" value="Genomic_DNA"/>
</dbReference>
<organism evidence="4 5">
    <name type="scientific">Lasallia pustulata</name>
    <dbReference type="NCBI Taxonomy" id="136370"/>
    <lineage>
        <taxon>Eukaryota</taxon>
        <taxon>Fungi</taxon>
        <taxon>Dikarya</taxon>
        <taxon>Ascomycota</taxon>
        <taxon>Pezizomycotina</taxon>
        <taxon>Lecanoromycetes</taxon>
        <taxon>OSLEUM clade</taxon>
        <taxon>Umbilicariomycetidae</taxon>
        <taxon>Umbilicariales</taxon>
        <taxon>Umbilicariaceae</taxon>
        <taxon>Lasallia</taxon>
    </lineage>
</organism>
<sequence length="95" mass="10715">MPAKSTKLTPTRLPPLPNLRVRRPNKMEMNPCMGIMTSVLGCWASSGFNPQGCAAVEQQLRACMDARRPNAQKKNAINYHLMRLYPKVIGPHKRK</sequence>
<comment type="similarity">
    <text evidence="1">Belongs to the mitochondrion-specific ribosomal protein mS37 family.</text>
</comment>
<evidence type="ECO:0000313" key="6">
    <source>
        <dbReference type="Proteomes" id="UP000324767"/>
    </source>
</evidence>